<keyword evidence="2" id="KW-1185">Reference proteome</keyword>
<proteinExistence type="predicted"/>
<gene>
    <name evidence="1" type="ORF">ILYODFUR_013290</name>
</gene>
<sequence>MGKKSKTLMVVAPSVASSRRERQLSRLSLSQFSSLEYEREHIQLVTVEGQPVAMSRRETELNIERQDQVRHLLKVSIKLLAAAAWPMQQPCQMSSRKRKKQ</sequence>
<name>A0ABV0T0B7_9TELE</name>
<protein>
    <submittedName>
        <fullName evidence="1">Uncharacterized protein</fullName>
    </submittedName>
</protein>
<dbReference type="Proteomes" id="UP001482620">
    <property type="component" value="Unassembled WGS sequence"/>
</dbReference>
<dbReference type="EMBL" id="JAHRIQ010012659">
    <property type="protein sequence ID" value="MEQ2225022.1"/>
    <property type="molecule type" value="Genomic_DNA"/>
</dbReference>
<comment type="caution">
    <text evidence="1">The sequence shown here is derived from an EMBL/GenBank/DDBJ whole genome shotgun (WGS) entry which is preliminary data.</text>
</comment>
<evidence type="ECO:0000313" key="2">
    <source>
        <dbReference type="Proteomes" id="UP001482620"/>
    </source>
</evidence>
<organism evidence="1 2">
    <name type="scientific">Ilyodon furcidens</name>
    <name type="common">goldbreast splitfin</name>
    <dbReference type="NCBI Taxonomy" id="33524"/>
    <lineage>
        <taxon>Eukaryota</taxon>
        <taxon>Metazoa</taxon>
        <taxon>Chordata</taxon>
        <taxon>Craniata</taxon>
        <taxon>Vertebrata</taxon>
        <taxon>Euteleostomi</taxon>
        <taxon>Actinopterygii</taxon>
        <taxon>Neopterygii</taxon>
        <taxon>Teleostei</taxon>
        <taxon>Neoteleostei</taxon>
        <taxon>Acanthomorphata</taxon>
        <taxon>Ovalentaria</taxon>
        <taxon>Atherinomorphae</taxon>
        <taxon>Cyprinodontiformes</taxon>
        <taxon>Goodeidae</taxon>
        <taxon>Ilyodon</taxon>
    </lineage>
</organism>
<accession>A0ABV0T0B7</accession>
<evidence type="ECO:0000313" key="1">
    <source>
        <dbReference type="EMBL" id="MEQ2225022.1"/>
    </source>
</evidence>
<reference evidence="1 2" key="1">
    <citation type="submission" date="2021-06" db="EMBL/GenBank/DDBJ databases">
        <authorList>
            <person name="Palmer J.M."/>
        </authorList>
    </citation>
    <scope>NUCLEOTIDE SEQUENCE [LARGE SCALE GENOMIC DNA]</scope>
    <source>
        <strain evidence="2">if_2019</strain>
        <tissue evidence="1">Muscle</tissue>
    </source>
</reference>